<name>A0A2M7E9A2_9BACT</name>
<dbReference type="GO" id="GO:0030527">
    <property type="term" value="F:structural constituent of chromatin"/>
    <property type="evidence" value="ECO:0007669"/>
    <property type="project" value="InterPro"/>
</dbReference>
<dbReference type="AlphaFoldDB" id="A0A2M7E9A2"/>
<reference evidence="5" key="1">
    <citation type="submission" date="2017-09" db="EMBL/GenBank/DDBJ databases">
        <title>Depth-based differentiation of microbial function through sediment-hosted aquifers and enrichment of novel symbionts in the deep terrestrial subsurface.</title>
        <authorList>
            <person name="Probst A.J."/>
            <person name="Ladd B."/>
            <person name="Jarett J.K."/>
            <person name="Geller-Mcgrath D.E."/>
            <person name="Sieber C.M.K."/>
            <person name="Emerson J.B."/>
            <person name="Anantharaman K."/>
            <person name="Thomas B.C."/>
            <person name="Malmstrom R."/>
            <person name="Stieglmeier M."/>
            <person name="Klingl A."/>
            <person name="Woyke T."/>
            <person name="Ryan C.M."/>
            <person name="Banfield J.F."/>
        </authorList>
    </citation>
    <scope>NUCLEOTIDE SEQUENCE [LARGE SCALE GENOMIC DNA]</scope>
</reference>
<dbReference type="PANTHER" id="PTHR33175">
    <property type="entry name" value="DNA-BINDING PROTEIN HU"/>
    <property type="match status" value="1"/>
</dbReference>
<proteinExistence type="inferred from homology"/>
<dbReference type="CDD" id="cd13831">
    <property type="entry name" value="HU"/>
    <property type="match status" value="1"/>
</dbReference>
<evidence type="ECO:0000313" key="4">
    <source>
        <dbReference type="EMBL" id="PIV64275.1"/>
    </source>
</evidence>
<keyword evidence="1" id="KW-0226">DNA condensation</keyword>
<comment type="caution">
    <text evidence="4">The sequence shown here is derived from an EMBL/GenBank/DDBJ whole genome shotgun (WGS) entry which is preliminary data.</text>
</comment>
<accession>A0A2M7E9A2</accession>
<comment type="similarity">
    <text evidence="3">Belongs to the bacterial histone-like protein family.</text>
</comment>
<dbReference type="GO" id="GO:0005829">
    <property type="term" value="C:cytosol"/>
    <property type="evidence" value="ECO:0007669"/>
    <property type="project" value="TreeGrafter"/>
</dbReference>
<dbReference type="GO" id="GO:0003677">
    <property type="term" value="F:DNA binding"/>
    <property type="evidence" value="ECO:0007669"/>
    <property type="project" value="UniProtKB-KW"/>
</dbReference>
<dbReference type="EMBL" id="PETL01000147">
    <property type="protein sequence ID" value="PIV64275.1"/>
    <property type="molecule type" value="Genomic_DNA"/>
</dbReference>
<keyword evidence="2 4" id="KW-0238">DNA-binding</keyword>
<dbReference type="InterPro" id="IPR020816">
    <property type="entry name" value="Histone-like_DNA-bd_CS"/>
</dbReference>
<dbReference type="SMART" id="SM00411">
    <property type="entry name" value="BHL"/>
    <property type="match status" value="1"/>
</dbReference>
<dbReference type="GO" id="GO:0030261">
    <property type="term" value="P:chromosome condensation"/>
    <property type="evidence" value="ECO:0007669"/>
    <property type="project" value="UniProtKB-KW"/>
</dbReference>
<protein>
    <submittedName>
        <fullName evidence="4">DNA-binding protein HU</fullName>
    </submittedName>
</protein>
<evidence type="ECO:0000313" key="5">
    <source>
        <dbReference type="Proteomes" id="UP000228886"/>
    </source>
</evidence>
<dbReference type="SUPFAM" id="SSF47729">
    <property type="entry name" value="IHF-like DNA-binding proteins"/>
    <property type="match status" value="1"/>
</dbReference>
<evidence type="ECO:0000256" key="1">
    <source>
        <dbReference type="ARBA" id="ARBA00023067"/>
    </source>
</evidence>
<dbReference type="PRINTS" id="PR01727">
    <property type="entry name" value="DNABINDINGHU"/>
</dbReference>
<sequence length="89" mass="9272">MNKGELIEAIAKVTCSKAEAAKALEAGLAAVKASLKKGKPVTLIGFGTFKVSNRKARTGRNPQTGKPIKIKAKKVPVFKAGAALKKAVK</sequence>
<dbReference type="PANTHER" id="PTHR33175:SF3">
    <property type="entry name" value="DNA-BINDING PROTEIN HU-BETA"/>
    <property type="match status" value="1"/>
</dbReference>
<dbReference type="InterPro" id="IPR010992">
    <property type="entry name" value="IHF-like_DNA-bd_dom_sf"/>
</dbReference>
<evidence type="ECO:0000256" key="2">
    <source>
        <dbReference type="ARBA" id="ARBA00023125"/>
    </source>
</evidence>
<dbReference type="Pfam" id="PF00216">
    <property type="entry name" value="Bac_DNA_binding"/>
    <property type="match status" value="1"/>
</dbReference>
<dbReference type="PROSITE" id="PS00045">
    <property type="entry name" value="HISTONE_LIKE"/>
    <property type="match status" value="1"/>
</dbReference>
<evidence type="ECO:0000256" key="3">
    <source>
        <dbReference type="RuleBase" id="RU003939"/>
    </source>
</evidence>
<dbReference type="Gene3D" id="4.10.520.10">
    <property type="entry name" value="IHF-like DNA-binding proteins"/>
    <property type="match status" value="1"/>
</dbReference>
<dbReference type="Proteomes" id="UP000228886">
    <property type="component" value="Unassembled WGS sequence"/>
</dbReference>
<gene>
    <name evidence="4" type="ORF">COS11_03005</name>
</gene>
<organism evidence="4 5">
    <name type="scientific">bacterium (Candidatus Ratteibacteria) CG01_land_8_20_14_3_00_40_19</name>
    <dbReference type="NCBI Taxonomy" id="2014290"/>
    <lineage>
        <taxon>Bacteria</taxon>
        <taxon>Candidatus Ratteibacteria</taxon>
    </lineage>
</organism>
<dbReference type="InterPro" id="IPR000119">
    <property type="entry name" value="Hist_DNA-bd"/>
</dbReference>